<evidence type="ECO:0000313" key="2">
    <source>
        <dbReference type="EMBL" id="GFZ10197.1"/>
    </source>
</evidence>
<dbReference type="GO" id="GO:0006886">
    <property type="term" value="P:intracellular protein transport"/>
    <property type="evidence" value="ECO:0007669"/>
    <property type="project" value="InterPro"/>
</dbReference>
<dbReference type="GO" id="GO:0006893">
    <property type="term" value="P:Golgi to plasma membrane transport"/>
    <property type="evidence" value="ECO:0007669"/>
    <property type="project" value="TreeGrafter"/>
</dbReference>
<dbReference type="GO" id="GO:0090522">
    <property type="term" value="P:vesicle tethering involved in exocytosis"/>
    <property type="evidence" value="ECO:0007669"/>
    <property type="project" value="InterPro"/>
</dbReference>
<comment type="caution">
    <text evidence="2">The sequence shown here is derived from an EMBL/GenBank/DDBJ whole genome shotgun (WGS) entry which is preliminary data.</text>
</comment>
<reference evidence="2 3" key="1">
    <citation type="submission" date="2019-07" db="EMBL/GenBank/DDBJ databases">
        <title>De Novo Assembly of kiwifruit Actinidia rufa.</title>
        <authorList>
            <person name="Sugita-Konishi S."/>
            <person name="Sato K."/>
            <person name="Mori E."/>
            <person name="Abe Y."/>
            <person name="Kisaki G."/>
            <person name="Hamano K."/>
            <person name="Suezawa K."/>
            <person name="Otani M."/>
            <person name="Fukuda T."/>
            <person name="Manabe T."/>
            <person name="Gomi K."/>
            <person name="Tabuchi M."/>
            <person name="Akimitsu K."/>
            <person name="Kataoka I."/>
        </authorList>
    </citation>
    <scope>NUCLEOTIDE SEQUENCE [LARGE SCALE GENOMIC DNA]</scope>
    <source>
        <strain evidence="3">cv. Fuchu</strain>
    </source>
</reference>
<dbReference type="PANTHER" id="PTHR12702:SF1">
    <property type="entry name" value="EXOCYST COMPLEX COMPONENT SEC15B"/>
    <property type="match status" value="1"/>
</dbReference>
<dbReference type="GO" id="GO:0016020">
    <property type="term" value="C:membrane"/>
    <property type="evidence" value="ECO:0007669"/>
    <property type="project" value="TreeGrafter"/>
</dbReference>
<dbReference type="PANTHER" id="PTHR12702">
    <property type="entry name" value="SEC15"/>
    <property type="match status" value="1"/>
</dbReference>
<organism evidence="2 3">
    <name type="scientific">Actinidia rufa</name>
    <dbReference type="NCBI Taxonomy" id="165716"/>
    <lineage>
        <taxon>Eukaryota</taxon>
        <taxon>Viridiplantae</taxon>
        <taxon>Streptophyta</taxon>
        <taxon>Embryophyta</taxon>
        <taxon>Tracheophyta</taxon>
        <taxon>Spermatophyta</taxon>
        <taxon>Magnoliopsida</taxon>
        <taxon>eudicotyledons</taxon>
        <taxon>Gunneridae</taxon>
        <taxon>Pentapetalae</taxon>
        <taxon>asterids</taxon>
        <taxon>Ericales</taxon>
        <taxon>Actinidiaceae</taxon>
        <taxon>Actinidia</taxon>
    </lineage>
</organism>
<dbReference type="InterPro" id="IPR007225">
    <property type="entry name" value="EXOC6/Sec15"/>
</dbReference>
<evidence type="ECO:0000313" key="3">
    <source>
        <dbReference type="Proteomes" id="UP000585474"/>
    </source>
</evidence>
<sequence length="131" mass="14817">MIVGALLGESVKRFNVNAIMGIDVDVRLLESFAENQAPLLSETEANQLKTALAEARQLSNLLLSNHPENFLNPVIRERSYNALDYRKVVIISEKLRDQSDRLFGTFGTRGYKQNPKMKSLDALIKRLKDVN</sequence>
<name>A0A7J0GHB1_9ERIC</name>
<accession>A0A7J0GHB1</accession>
<dbReference type="InterPro" id="IPR046361">
    <property type="entry name" value="EXOC6/Sec15_C"/>
</dbReference>
<dbReference type="Gene3D" id="1.20.58.670">
    <property type="entry name" value="Dsl1p vesicle tethering complex, Tip20p subunit, domain D"/>
    <property type="match status" value="1"/>
</dbReference>
<dbReference type="Proteomes" id="UP000585474">
    <property type="component" value="Unassembled WGS sequence"/>
</dbReference>
<keyword evidence="3" id="KW-1185">Reference proteome</keyword>
<dbReference type="OrthoDB" id="1675733at2759"/>
<proteinExistence type="predicted"/>
<dbReference type="InterPro" id="IPR042044">
    <property type="entry name" value="EXOC6PINT-1/Sec15/Tip20_C_dom2"/>
</dbReference>
<dbReference type="GO" id="GO:0000145">
    <property type="term" value="C:exocyst"/>
    <property type="evidence" value="ECO:0007669"/>
    <property type="project" value="TreeGrafter"/>
</dbReference>
<gene>
    <name evidence="2" type="ORF">Acr_21g0007960</name>
</gene>
<evidence type="ECO:0000259" key="1">
    <source>
        <dbReference type="Pfam" id="PF04091"/>
    </source>
</evidence>
<protein>
    <submittedName>
        <fullName evidence="2">Exocyst complex component sec15B</fullName>
    </submittedName>
</protein>
<dbReference type="AlphaFoldDB" id="A0A7J0GHB1"/>
<dbReference type="EMBL" id="BJWL01000021">
    <property type="protein sequence ID" value="GFZ10197.1"/>
    <property type="molecule type" value="Genomic_DNA"/>
</dbReference>
<dbReference type="Pfam" id="PF04091">
    <property type="entry name" value="Sec15_C"/>
    <property type="match status" value="1"/>
</dbReference>
<feature type="domain" description="Exocyst complex subunit EXOC6/Sec15 C-terminal" evidence="1">
    <location>
        <begin position="2"/>
        <end position="94"/>
    </location>
</feature>